<evidence type="ECO:0000313" key="9">
    <source>
        <dbReference type="EMBL" id="GBG15709.1"/>
    </source>
</evidence>
<accession>A0A2R5FCX8</accession>
<feature type="domain" description="CusB-like beta-barrel" evidence="6">
    <location>
        <begin position="250"/>
        <end position="325"/>
    </location>
</feature>
<dbReference type="NCBIfam" id="TIGR01730">
    <property type="entry name" value="RND_mfp"/>
    <property type="match status" value="1"/>
</dbReference>
<evidence type="ECO:0000259" key="7">
    <source>
        <dbReference type="Pfam" id="PF25973"/>
    </source>
</evidence>
<dbReference type="PROSITE" id="PS51257">
    <property type="entry name" value="PROKAR_LIPOPROTEIN"/>
    <property type="match status" value="1"/>
</dbReference>
<evidence type="ECO:0000259" key="8">
    <source>
        <dbReference type="Pfam" id="PF25975"/>
    </source>
</evidence>
<protein>
    <submittedName>
        <fullName evidence="9">Membrane fusion protein, cobalt-zinc-cadmium efflux system</fullName>
    </submittedName>
</protein>
<organism evidence="9 10">
    <name type="scientific">Novimethylophilus kurashikiensis</name>
    <dbReference type="NCBI Taxonomy" id="1825523"/>
    <lineage>
        <taxon>Bacteria</taxon>
        <taxon>Pseudomonadati</taxon>
        <taxon>Pseudomonadota</taxon>
        <taxon>Betaproteobacteria</taxon>
        <taxon>Nitrosomonadales</taxon>
        <taxon>Methylophilaceae</taxon>
        <taxon>Novimethylophilus</taxon>
    </lineage>
</organism>
<dbReference type="InterPro" id="IPR058647">
    <property type="entry name" value="BSH_CzcB-like"/>
</dbReference>
<dbReference type="EMBL" id="BDOQ01000019">
    <property type="protein sequence ID" value="GBG15709.1"/>
    <property type="molecule type" value="Genomic_DNA"/>
</dbReference>
<dbReference type="InterPro" id="IPR058649">
    <property type="entry name" value="CzcB_C"/>
</dbReference>
<evidence type="ECO:0000313" key="10">
    <source>
        <dbReference type="Proteomes" id="UP000245081"/>
    </source>
</evidence>
<dbReference type="Gene3D" id="2.40.50.100">
    <property type="match status" value="1"/>
</dbReference>
<dbReference type="AlphaFoldDB" id="A0A2R5FCX8"/>
<feature type="chain" id="PRO_5015345543" evidence="4">
    <location>
        <begin position="27"/>
        <end position="404"/>
    </location>
</feature>
<dbReference type="InterPro" id="IPR058648">
    <property type="entry name" value="HH_CzcB-like"/>
</dbReference>
<dbReference type="Pfam" id="PF25893">
    <property type="entry name" value="HH_CzcB"/>
    <property type="match status" value="1"/>
</dbReference>
<keyword evidence="4" id="KW-0732">Signal</keyword>
<dbReference type="Gene3D" id="2.40.420.20">
    <property type="match status" value="1"/>
</dbReference>
<keyword evidence="10" id="KW-1185">Reference proteome</keyword>
<dbReference type="InterPro" id="IPR006143">
    <property type="entry name" value="RND_pump_MFP"/>
</dbReference>
<sequence>MSISNRFLPLAWITLMALTIAGCGKAEPPQSAGSTQEQTTKKSEQTTPEQPEGEAKPAEGEALKLTDAEIEAAGIKVEEVAEQEVHDHIAVTATIQPNRDRLAHVAPRVAGRIIRVTANLGQQVKQGQTLAQIDSIELGEAHSAYLQAESEARLAQANFARIDNLYSEQIVTQKDYLNARAENEKAKTALRAARDKLRMLGVAPAESSSAVSSFALTAPFSGTIIEKEAVLGELAQPDKSLFTVADLSVVWIEADLFEKDLGKVAPGTEAVVTVSAYPNESFKGRLTYISSTVDKETRTVKARVEVRNPDGRLKPEMFANAAIATSGAIETIVVPPDAVVLMQGIPSVFMRNADGFEPRSVELGERLYAGVVIKSGLKPGELIVVSGAYALKARALKSQIGESD</sequence>
<dbReference type="FunFam" id="2.40.30.170:FF:000010">
    <property type="entry name" value="Efflux RND transporter periplasmic adaptor subunit"/>
    <property type="match status" value="1"/>
</dbReference>
<reference evidence="9 10" key="1">
    <citation type="journal article" date="2018" name="Environ. Microbiol.">
        <title>Isolation and genomic characterization of Novimethylophilus kurashikiensis gen. nov. sp. nov., a new lanthanide-dependent methylotrophic species of Methylophilaceae.</title>
        <authorList>
            <person name="Lv H."/>
            <person name="Sahin N."/>
            <person name="Tani A."/>
        </authorList>
    </citation>
    <scope>NUCLEOTIDE SEQUENCE [LARGE SCALE GENOMIC DNA]</scope>
    <source>
        <strain evidence="9 10">La2-4</strain>
    </source>
</reference>
<comment type="similarity">
    <text evidence="1">Belongs to the membrane fusion protein (MFP) (TC 8.A.1) family.</text>
</comment>
<dbReference type="Proteomes" id="UP000245081">
    <property type="component" value="Unassembled WGS sequence"/>
</dbReference>
<evidence type="ECO:0000256" key="1">
    <source>
        <dbReference type="ARBA" id="ARBA00009477"/>
    </source>
</evidence>
<feature type="signal peptide" evidence="4">
    <location>
        <begin position="1"/>
        <end position="26"/>
    </location>
</feature>
<feature type="domain" description="CzcB-like C-terminal circularly permuted SH3-like" evidence="8">
    <location>
        <begin position="332"/>
        <end position="392"/>
    </location>
</feature>
<feature type="domain" description="CzcB-like barrel-sandwich hybrid" evidence="7">
    <location>
        <begin position="101"/>
        <end position="246"/>
    </location>
</feature>
<dbReference type="RefSeq" id="WP_227871540.1">
    <property type="nucleotide sequence ID" value="NZ_BDOQ01000019.1"/>
</dbReference>
<dbReference type="SUPFAM" id="SSF111369">
    <property type="entry name" value="HlyD-like secretion proteins"/>
    <property type="match status" value="1"/>
</dbReference>
<name>A0A2R5FCX8_9PROT</name>
<feature type="domain" description="CzcB-like alpha-helical hairpin" evidence="5">
    <location>
        <begin position="140"/>
        <end position="198"/>
    </location>
</feature>
<dbReference type="Gene3D" id="2.40.30.170">
    <property type="match status" value="1"/>
</dbReference>
<dbReference type="PANTHER" id="PTHR30097:SF15">
    <property type="entry name" value="CATION EFFLUX SYSTEM PROTEIN CUSB"/>
    <property type="match status" value="1"/>
</dbReference>
<evidence type="ECO:0000256" key="2">
    <source>
        <dbReference type="ARBA" id="ARBA00022448"/>
    </source>
</evidence>
<dbReference type="GO" id="GO:0022857">
    <property type="term" value="F:transmembrane transporter activity"/>
    <property type="evidence" value="ECO:0007669"/>
    <property type="project" value="InterPro"/>
</dbReference>
<dbReference type="Pfam" id="PF25973">
    <property type="entry name" value="BSH_CzcB"/>
    <property type="match status" value="1"/>
</dbReference>
<comment type="caution">
    <text evidence="9">The sequence shown here is derived from an EMBL/GenBank/DDBJ whole genome shotgun (WGS) entry which is preliminary data.</text>
</comment>
<evidence type="ECO:0000256" key="4">
    <source>
        <dbReference type="SAM" id="SignalP"/>
    </source>
</evidence>
<evidence type="ECO:0000259" key="6">
    <source>
        <dbReference type="Pfam" id="PF25954"/>
    </source>
</evidence>
<dbReference type="Pfam" id="PF25975">
    <property type="entry name" value="CzcB_C"/>
    <property type="match status" value="1"/>
</dbReference>
<dbReference type="InterPro" id="IPR051909">
    <property type="entry name" value="MFP_Cation_Efflux"/>
</dbReference>
<keyword evidence="2" id="KW-0813">Transport</keyword>
<dbReference type="GO" id="GO:0016020">
    <property type="term" value="C:membrane"/>
    <property type="evidence" value="ECO:0007669"/>
    <property type="project" value="InterPro"/>
</dbReference>
<dbReference type="InterPro" id="IPR058792">
    <property type="entry name" value="Beta-barrel_RND_2"/>
</dbReference>
<feature type="compositionally biased region" description="Basic and acidic residues" evidence="3">
    <location>
        <begin position="53"/>
        <end position="62"/>
    </location>
</feature>
<dbReference type="Gene3D" id="1.10.287.470">
    <property type="entry name" value="Helix hairpin bin"/>
    <property type="match status" value="1"/>
</dbReference>
<evidence type="ECO:0000256" key="3">
    <source>
        <dbReference type="SAM" id="MobiDB-lite"/>
    </source>
</evidence>
<feature type="region of interest" description="Disordered" evidence="3">
    <location>
        <begin position="25"/>
        <end position="62"/>
    </location>
</feature>
<gene>
    <name evidence="9" type="primary">czcB</name>
    <name evidence="9" type="ORF">NMK_3320</name>
</gene>
<dbReference type="Pfam" id="PF25954">
    <property type="entry name" value="Beta-barrel_RND_2"/>
    <property type="match status" value="1"/>
</dbReference>
<proteinExistence type="inferred from homology"/>
<dbReference type="PANTHER" id="PTHR30097">
    <property type="entry name" value="CATION EFFLUX SYSTEM PROTEIN CUSB"/>
    <property type="match status" value="1"/>
</dbReference>
<evidence type="ECO:0000259" key="5">
    <source>
        <dbReference type="Pfam" id="PF25893"/>
    </source>
</evidence>